<dbReference type="Gene3D" id="3.40.50.150">
    <property type="entry name" value="Vaccinia Virus protein VP39"/>
    <property type="match status" value="2"/>
</dbReference>
<name>A0A3P3TYT0_9BACL</name>
<evidence type="ECO:0000256" key="3">
    <source>
        <dbReference type="ARBA" id="ARBA00022691"/>
    </source>
</evidence>
<keyword evidence="3" id="KW-0949">S-adenosyl-L-methionine</keyword>
<dbReference type="PIRSF" id="PIRSF000398">
    <property type="entry name" value="M_m6A_EcoRV"/>
    <property type="match status" value="1"/>
</dbReference>
<evidence type="ECO:0000256" key="2">
    <source>
        <dbReference type="ARBA" id="ARBA00022679"/>
    </source>
</evidence>
<dbReference type="RefSeq" id="WP_128630315.1">
    <property type="nucleotide sequence ID" value="NZ_RRCN01000001.1"/>
</dbReference>
<dbReference type="PRINTS" id="PR00505">
    <property type="entry name" value="D12N6MTFRASE"/>
</dbReference>
<sequence>MSTRSPLIWFGGKGKVAQHIISRMPNHTCYVEPFGGAAHVIAQKPPVYSEVYNDIDGEVVNFLTMAINEPDRLQKACDDLPYSRAIYEKWKREQPPDDDFTRTVRFFYINRSGIAKGNSDSVFSTDTGWRHSKEHNTARTYRSACEIIPEFAKRMKSVMIDNRDFRDIIRVYDAPYTLFYVDPPYLGREKYYAGNFTEQDHRDLAEMMNKIQGKAIISYYDDPLLHVLYPNWYRETFQAARQVVNGNNNTATELLLMNFDNRQLTLF</sequence>
<proteinExistence type="predicted"/>
<protein>
    <submittedName>
        <fullName evidence="5">DNA adenine methylase</fullName>
    </submittedName>
</protein>
<reference evidence="5 6" key="1">
    <citation type="submission" date="2018-11" db="EMBL/GenBank/DDBJ databases">
        <title>Genome sequencing of Paenibacillus sp. KCOM 3021 (= ChDC PVNT-B20).</title>
        <authorList>
            <person name="Kook J.-K."/>
            <person name="Park S.-N."/>
            <person name="Lim Y.K."/>
        </authorList>
    </citation>
    <scope>NUCLEOTIDE SEQUENCE [LARGE SCALE GENOMIC DNA]</scope>
    <source>
        <strain evidence="5 6">KCOM 3021</strain>
    </source>
</reference>
<organism evidence="5 6">
    <name type="scientific">Paenibacillus oralis</name>
    <dbReference type="NCBI Taxonomy" id="2490856"/>
    <lineage>
        <taxon>Bacteria</taxon>
        <taxon>Bacillati</taxon>
        <taxon>Bacillota</taxon>
        <taxon>Bacilli</taxon>
        <taxon>Bacillales</taxon>
        <taxon>Paenibacillaceae</taxon>
        <taxon>Paenibacillus</taxon>
    </lineage>
</organism>
<evidence type="ECO:0000256" key="1">
    <source>
        <dbReference type="ARBA" id="ARBA00022603"/>
    </source>
</evidence>
<keyword evidence="1 5" id="KW-0489">Methyltransferase</keyword>
<feature type="binding site" evidence="4">
    <location>
        <position position="9"/>
    </location>
    <ligand>
        <name>S-adenosyl-L-methionine</name>
        <dbReference type="ChEBI" id="CHEBI:59789"/>
    </ligand>
</feature>
<dbReference type="AlphaFoldDB" id="A0A3P3TYT0"/>
<feature type="binding site" evidence="4">
    <location>
        <position position="182"/>
    </location>
    <ligand>
        <name>S-adenosyl-L-methionine</name>
        <dbReference type="ChEBI" id="CHEBI:59789"/>
    </ligand>
</feature>
<comment type="caution">
    <text evidence="5">The sequence shown here is derived from an EMBL/GenBank/DDBJ whole genome shotgun (WGS) entry which is preliminary data.</text>
</comment>
<dbReference type="EMBL" id="RRCN01000001">
    <property type="protein sequence ID" value="RRJ62428.1"/>
    <property type="molecule type" value="Genomic_DNA"/>
</dbReference>
<evidence type="ECO:0000256" key="4">
    <source>
        <dbReference type="PIRSR" id="PIRSR000398-1"/>
    </source>
</evidence>
<dbReference type="GO" id="GO:0032259">
    <property type="term" value="P:methylation"/>
    <property type="evidence" value="ECO:0007669"/>
    <property type="project" value="UniProtKB-KW"/>
</dbReference>
<dbReference type="InterPro" id="IPR012263">
    <property type="entry name" value="M_m6A_EcoRV"/>
</dbReference>
<dbReference type="GO" id="GO:0043565">
    <property type="term" value="F:sequence-specific DNA binding"/>
    <property type="evidence" value="ECO:0007669"/>
    <property type="project" value="TreeGrafter"/>
</dbReference>
<evidence type="ECO:0000313" key="5">
    <source>
        <dbReference type="EMBL" id="RRJ62428.1"/>
    </source>
</evidence>
<evidence type="ECO:0000313" key="6">
    <source>
        <dbReference type="Proteomes" id="UP000267017"/>
    </source>
</evidence>
<dbReference type="InterPro" id="IPR012327">
    <property type="entry name" value="MeTrfase_D12"/>
</dbReference>
<dbReference type="GO" id="GO:1904047">
    <property type="term" value="F:S-adenosyl-L-methionine binding"/>
    <property type="evidence" value="ECO:0007669"/>
    <property type="project" value="TreeGrafter"/>
</dbReference>
<gene>
    <name evidence="5" type="ORF">EHV15_05285</name>
</gene>
<dbReference type="GO" id="GO:0009007">
    <property type="term" value="F:site-specific DNA-methyltransferase (adenine-specific) activity"/>
    <property type="evidence" value="ECO:0007669"/>
    <property type="project" value="UniProtKB-EC"/>
</dbReference>
<feature type="binding site" evidence="4">
    <location>
        <position position="13"/>
    </location>
    <ligand>
        <name>S-adenosyl-L-methionine</name>
        <dbReference type="ChEBI" id="CHEBI:59789"/>
    </ligand>
</feature>
<feature type="binding site" evidence="4">
    <location>
        <position position="54"/>
    </location>
    <ligand>
        <name>S-adenosyl-L-methionine</name>
        <dbReference type="ChEBI" id="CHEBI:59789"/>
    </ligand>
</feature>
<dbReference type="Proteomes" id="UP000267017">
    <property type="component" value="Unassembled WGS sequence"/>
</dbReference>
<dbReference type="SUPFAM" id="SSF53335">
    <property type="entry name" value="S-adenosyl-L-methionine-dependent methyltransferases"/>
    <property type="match status" value="1"/>
</dbReference>
<dbReference type="InterPro" id="IPR029063">
    <property type="entry name" value="SAM-dependent_MTases_sf"/>
</dbReference>
<keyword evidence="6" id="KW-1185">Reference proteome</keyword>
<keyword evidence="2" id="KW-0808">Transferase</keyword>
<dbReference type="GO" id="GO:0009307">
    <property type="term" value="P:DNA restriction-modification system"/>
    <property type="evidence" value="ECO:0007669"/>
    <property type="project" value="InterPro"/>
</dbReference>
<dbReference type="PANTHER" id="PTHR30481">
    <property type="entry name" value="DNA ADENINE METHYLASE"/>
    <property type="match status" value="1"/>
</dbReference>
<accession>A0A3P3TYT0</accession>
<dbReference type="Pfam" id="PF02086">
    <property type="entry name" value="MethyltransfD12"/>
    <property type="match status" value="1"/>
</dbReference>
<dbReference type="GO" id="GO:0006298">
    <property type="term" value="P:mismatch repair"/>
    <property type="evidence" value="ECO:0007669"/>
    <property type="project" value="TreeGrafter"/>
</dbReference>
<dbReference type="OrthoDB" id="9805629at2"/>